<feature type="compositionally biased region" description="Polar residues" evidence="2">
    <location>
        <begin position="242"/>
        <end position="256"/>
    </location>
</feature>
<reference evidence="4 5" key="1">
    <citation type="submission" date="2016-11" db="EMBL/GenBank/DDBJ databases">
        <authorList>
            <person name="Jaros S."/>
            <person name="Januszkiewicz K."/>
            <person name="Wedrychowicz H."/>
        </authorList>
    </citation>
    <scope>NUCLEOTIDE SEQUENCE [LARGE SCALE GENOMIC DNA]</scope>
    <source>
        <strain evidence="4 5">DSM 16112</strain>
    </source>
</reference>
<feature type="domain" description="CRISPR type III-associated protein" evidence="3">
    <location>
        <begin position="110"/>
        <end position="318"/>
    </location>
</feature>
<protein>
    <submittedName>
        <fullName evidence="4">CRISPR-associated protein, Cmr6 family</fullName>
    </submittedName>
</protein>
<dbReference type="Proteomes" id="UP000184327">
    <property type="component" value="Unassembled WGS sequence"/>
</dbReference>
<keyword evidence="5" id="KW-1185">Reference proteome</keyword>
<evidence type="ECO:0000256" key="1">
    <source>
        <dbReference type="ARBA" id="ARBA00023118"/>
    </source>
</evidence>
<dbReference type="PANTHER" id="PTHR39965:SF1">
    <property type="entry name" value="CRISPR SYSTEM CMR SUBUNIT CMR6"/>
    <property type="match status" value="1"/>
</dbReference>
<dbReference type="STRING" id="1122156.SAMN02745117_01234"/>
<accession>A0A1M4YCT1</accession>
<dbReference type="GO" id="GO:0051607">
    <property type="term" value="P:defense response to virus"/>
    <property type="evidence" value="ECO:0007669"/>
    <property type="project" value="UniProtKB-KW"/>
</dbReference>
<dbReference type="OrthoDB" id="9813956at2"/>
<dbReference type="AlphaFoldDB" id="A0A1M4YCT1"/>
<evidence type="ECO:0000256" key="2">
    <source>
        <dbReference type="SAM" id="MobiDB-lite"/>
    </source>
</evidence>
<evidence type="ECO:0000313" key="5">
    <source>
        <dbReference type="Proteomes" id="UP000184327"/>
    </source>
</evidence>
<evidence type="ECO:0000313" key="4">
    <source>
        <dbReference type="EMBL" id="SHF03537.1"/>
    </source>
</evidence>
<evidence type="ECO:0000259" key="3">
    <source>
        <dbReference type="Pfam" id="PF03787"/>
    </source>
</evidence>
<organism evidence="4 5">
    <name type="scientific">Lampropedia hyalina DSM 16112</name>
    <dbReference type="NCBI Taxonomy" id="1122156"/>
    <lineage>
        <taxon>Bacteria</taxon>
        <taxon>Pseudomonadati</taxon>
        <taxon>Pseudomonadota</taxon>
        <taxon>Betaproteobacteria</taxon>
        <taxon>Burkholderiales</taxon>
        <taxon>Comamonadaceae</taxon>
        <taxon>Lampropedia</taxon>
    </lineage>
</organism>
<gene>
    <name evidence="4" type="ORF">SAMN02745117_01234</name>
</gene>
<feature type="region of interest" description="Disordered" evidence="2">
    <location>
        <begin position="231"/>
        <end position="257"/>
    </location>
</feature>
<name>A0A1M4YCT1_9BURK</name>
<dbReference type="InterPro" id="IPR005537">
    <property type="entry name" value="RAMP_III_fam"/>
</dbReference>
<keyword evidence="1" id="KW-0051">Antiviral defense</keyword>
<dbReference type="RefSeq" id="WP_073355823.1">
    <property type="nucleotide sequence ID" value="NZ_FQUZ01000011.1"/>
</dbReference>
<dbReference type="NCBIfam" id="TIGR01898">
    <property type="entry name" value="cas_TM1791_cmr6"/>
    <property type="match status" value="1"/>
</dbReference>
<sequence length="443" mass="49625">MPIAAVPNYLQKQDFSTASPGLRFGMYLQLWGINRRTQERLWETYDITYEVRGQQRQEREVKHENKVSALGNALKLTSSDQSTLKALATRQAHIAQTSSHLLTLDAIATAPFTTGLGNEHPLENGFAFLNPYGLPYLPGSGIKGVLRQAARELASGEWGDTHGWTQEKIHLLERKGERAIELSPIDALFGLESGDGDKEHIRGALSFWDAIPQIEDNSLSVDIMTPHQSHYYQQKKDRKAGDSTTPHDSGQPNPISFLTVPPGTQFAFHVRCDLPHLERLAPDLAHDHRWQELLTAAFTHAFEWLGFGAKTAVGYGAMRKDATAEQRREAERQKAEADECVRLAKEAEEARLATLSPAMQTIETFVADFRARHEKYPNNKENPNAVLHGKARALAKTAHESPDWSAEEKRAAAQTIEHWLPKVVQVDIKDERKKLKLNALKGT</sequence>
<dbReference type="InterPro" id="IPR010172">
    <property type="entry name" value="CRISPR-assoc_prot_TM1791"/>
</dbReference>
<dbReference type="Pfam" id="PF03787">
    <property type="entry name" value="RAMPs"/>
    <property type="match status" value="1"/>
</dbReference>
<dbReference type="EMBL" id="FQUZ01000011">
    <property type="protein sequence ID" value="SHF03537.1"/>
    <property type="molecule type" value="Genomic_DNA"/>
</dbReference>
<proteinExistence type="predicted"/>
<dbReference type="PANTHER" id="PTHR39965">
    <property type="entry name" value="CRISPR SYSTEM CMR SUBUNIT CMR6"/>
    <property type="match status" value="1"/>
</dbReference>